<feature type="chain" id="PRO_5012263609" evidence="1">
    <location>
        <begin position="25"/>
        <end position="211"/>
    </location>
</feature>
<dbReference type="Proteomes" id="UP000198356">
    <property type="component" value="Unassembled WGS sequence"/>
</dbReference>
<keyword evidence="3" id="KW-1185">Reference proteome</keyword>
<dbReference type="InterPro" id="IPR029058">
    <property type="entry name" value="AB_hydrolase_fold"/>
</dbReference>
<evidence type="ECO:0000256" key="1">
    <source>
        <dbReference type="SAM" id="SignalP"/>
    </source>
</evidence>
<dbReference type="RefSeq" id="WP_089406708.1">
    <property type="nucleotide sequence ID" value="NZ_FZOU01000001.1"/>
</dbReference>
<reference evidence="2 3" key="1">
    <citation type="submission" date="2017-06" db="EMBL/GenBank/DDBJ databases">
        <authorList>
            <person name="Kim H.J."/>
            <person name="Triplett B.A."/>
        </authorList>
    </citation>
    <scope>NUCLEOTIDE SEQUENCE [LARGE SCALE GENOMIC DNA]</scope>
    <source>
        <strain evidence="2 3">DSM 18704</strain>
    </source>
</reference>
<gene>
    <name evidence="2" type="ORF">SAMN05421770_101409</name>
</gene>
<feature type="signal peptide" evidence="1">
    <location>
        <begin position="1"/>
        <end position="24"/>
    </location>
</feature>
<dbReference type="SUPFAM" id="SSF53474">
    <property type="entry name" value="alpha/beta-Hydrolases"/>
    <property type="match status" value="1"/>
</dbReference>
<accession>A0A239DEC9</accession>
<evidence type="ECO:0000313" key="3">
    <source>
        <dbReference type="Proteomes" id="UP000198356"/>
    </source>
</evidence>
<dbReference type="AlphaFoldDB" id="A0A239DEC9"/>
<dbReference type="Gene3D" id="3.40.50.1820">
    <property type="entry name" value="alpha/beta hydrolase"/>
    <property type="match status" value="1"/>
</dbReference>
<organism evidence="2 3">
    <name type="scientific">Granulicella rosea</name>
    <dbReference type="NCBI Taxonomy" id="474952"/>
    <lineage>
        <taxon>Bacteria</taxon>
        <taxon>Pseudomonadati</taxon>
        <taxon>Acidobacteriota</taxon>
        <taxon>Terriglobia</taxon>
        <taxon>Terriglobales</taxon>
        <taxon>Acidobacteriaceae</taxon>
        <taxon>Granulicella</taxon>
    </lineage>
</organism>
<dbReference type="EMBL" id="FZOU01000001">
    <property type="protein sequence ID" value="SNS30258.1"/>
    <property type="molecule type" value="Genomic_DNA"/>
</dbReference>
<name>A0A239DEC9_9BACT</name>
<evidence type="ECO:0000313" key="2">
    <source>
        <dbReference type="EMBL" id="SNS30258.1"/>
    </source>
</evidence>
<proteinExistence type="predicted"/>
<sequence length="211" mass="21944">MKMTTRTKLTTAVAALAMTLPTVAAHAEKKPTVLLVHSAAQADADWKNLSLELASEGYRVLAMKVLPNQSAADERAELTQFIGNEDANSRFLVVTSEPAGATVSDFAGTLGNRVKSVVYLTTAPTVAAVSATPQYFVQLTAAKTQPVETSELRYSVHAAGPQMVASTSDLVGVIEAVDAKKSQAGSFSATHPATSLAATTKVAAHSATSLK</sequence>
<protein>
    <submittedName>
        <fullName evidence="2">Uncharacterized protein</fullName>
    </submittedName>
</protein>
<keyword evidence="1" id="KW-0732">Signal</keyword>